<protein>
    <submittedName>
        <fullName evidence="7">DNA-binding transcriptional regulator, MocR family, contains an aminotransferase domain</fullName>
    </submittedName>
</protein>
<dbReference type="PROSITE" id="PS50949">
    <property type="entry name" value="HTH_GNTR"/>
    <property type="match status" value="1"/>
</dbReference>
<keyword evidence="7" id="KW-0808">Transferase</keyword>
<dbReference type="CDD" id="cd07377">
    <property type="entry name" value="WHTH_GntR"/>
    <property type="match status" value="1"/>
</dbReference>
<dbReference type="EMBL" id="FNDS01000006">
    <property type="protein sequence ID" value="SDI15006.1"/>
    <property type="molecule type" value="Genomic_DNA"/>
</dbReference>
<dbReference type="Proteomes" id="UP000199636">
    <property type="component" value="Unassembled WGS sequence"/>
</dbReference>
<feature type="domain" description="HTH gntR-type" evidence="6">
    <location>
        <begin position="10"/>
        <end position="78"/>
    </location>
</feature>
<dbReference type="GO" id="GO:0030170">
    <property type="term" value="F:pyridoxal phosphate binding"/>
    <property type="evidence" value="ECO:0007669"/>
    <property type="project" value="InterPro"/>
</dbReference>
<evidence type="ECO:0000259" key="6">
    <source>
        <dbReference type="PROSITE" id="PS50949"/>
    </source>
</evidence>
<keyword evidence="7" id="KW-0032">Aminotransferase</keyword>
<proteinExistence type="inferred from homology"/>
<dbReference type="InterPro" id="IPR051446">
    <property type="entry name" value="HTH_trans_reg/aminotransferase"/>
</dbReference>
<dbReference type="SUPFAM" id="SSF46785">
    <property type="entry name" value="Winged helix' DNA-binding domain"/>
    <property type="match status" value="1"/>
</dbReference>
<dbReference type="AlphaFoldDB" id="A0A1G8I7V5"/>
<sequence length="466" mass="51074">MLLLDPAADTPLVNQIVDGIARAIDEHRLRPGAKLPSIRKFAQTHGVSHFTVVDAYDRLVARGCLNAVPNAGFFVRGLAPEENPAQAPAPEFDFDAQLLLHKVFQPLGMELRPGVGLLPEHWLDGEGLLRGLRNLARETPSSFGNYGHGKGNARLRGKLADRLADAGVAANAEQILLTSGASQALDIVSRYLVQRGDAVLVDEPGYHNLFLNLRLQGAQLLGVPRSADGLDLARLEELAQRHRPKVFFTQARLQSPTGGSLSLAATHRLLQLAEKYDFLIVENDIYADLDPGGQLALAGLDQLARVIYIGSLSKVIAPALRVGFIAAHPELIEELLPLKMVSGLTSSEITETLALDILLQGRHRKHVRQLREQLAEAHESVARRLEAAGLELFHEPRAGLFLWARHPAVADAAVLASRAKEERILLFPGQLFMPDGRTVPWMRFNVAHSLDGRLHDFLTRQADADR</sequence>
<reference evidence="8" key="1">
    <citation type="submission" date="2016-10" db="EMBL/GenBank/DDBJ databases">
        <authorList>
            <person name="Varghese N."/>
            <person name="Submissions S."/>
        </authorList>
    </citation>
    <scope>NUCLEOTIDE SEQUENCE [LARGE SCALE GENOMIC DNA]</scope>
    <source>
        <strain evidence="8">CCM 7469</strain>
    </source>
</reference>
<keyword evidence="3" id="KW-0805">Transcription regulation</keyword>
<dbReference type="SUPFAM" id="SSF53383">
    <property type="entry name" value="PLP-dependent transferases"/>
    <property type="match status" value="1"/>
</dbReference>
<dbReference type="InterPro" id="IPR004839">
    <property type="entry name" value="Aminotransferase_I/II_large"/>
</dbReference>
<dbReference type="InterPro" id="IPR036390">
    <property type="entry name" value="WH_DNA-bd_sf"/>
</dbReference>
<dbReference type="OrthoDB" id="9802328at2"/>
<evidence type="ECO:0000256" key="2">
    <source>
        <dbReference type="ARBA" id="ARBA00022898"/>
    </source>
</evidence>
<keyword evidence="4 7" id="KW-0238">DNA-binding</keyword>
<dbReference type="InterPro" id="IPR015421">
    <property type="entry name" value="PyrdxlP-dep_Trfase_major"/>
</dbReference>
<name>A0A1G8I7V5_9PSED</name>
<dbReference type="GO" id="GO:0003677">
    <property type="term" value="F:DNA binding"/>
    <property type="evidence" value="ECO:0007669"/>
    <property type="project" value="UniProtKB-KW"/>
</dbReference>
<dbReference type="GO" id="GO:0008483">
    <property type="term" value="F:transaminase activity"/>
    <property type="evidence" value="ECO:0007669"/>
    <property type="project" value="UniProtKB-KW"/>
</dbReference>
<dbReference type="Gene3D" id="1.10.10.10">
    <property type="entry name" value="Winged helix-like DNA-binding domain superfamily/Winged helix DNA-binding domain"/>
    <property type="match status" value="1"/>
</dbReference>
<dbReference type="GO" id="GO:0003700">
    <property type="term" value="F:DNA-binding transcription factor activity"/>
    <property type="evidence" value="ECO:0007669"/>
    <property type="project" value="InterPro"/>
</dbReference>
<gene>
    <name evidence="7" type="ORF">SAMN05216272_10689</name>
</gene>
<keyword evidence="8" id="KW-1185">Reference proteome</keyword>
<evidence type="ECO:0000313" key="7">
    <source>
        <dbReference type="EMBL" id="SDI15006.1"/>
    </source>
</evidence>
<evidence type="ECO:0000313" key="8">
    <source>
        <dbReference type="Proteomes" id="UP000199636"/>
    </source>
</evidence>
<dbReference type="RefSeq" id="WP_090263548.1">
    <property type="nucleotide sequence ID" value="NZ_FNDS01000006.1"/>
</dbReference>
<dbReference type="InterPro" id="IPR000524">
    <property type="entry name" value="Tscrpt_reg_HTH_GntR"/>
</dbReference>
<dbReference type="Pfam" id="PF00155">
    <property type="entry name" value="Aminotran_1_2"/>
    <property type="match status" value="1"/>
</dbReference>
<dbReference type="PANTHER" id="PTHR46577:SF2">
    <property type="entry name" value="TRANSCRIPTIONAL REGULATORY PROTEIN"/>
    <property type="match status" value="1"/>
</dbReference>
<evidence type="ECO:0000256" key="3">
    <source>
        <dbReference type="ARBA" id="ARBA00023015"/>
    </source>
</evidence>
<keyword evidence="5" id="KW-0804">Transcription</keyword>
<evidence type="ECO:0000256" key="4">
    <source>
        <dbReference type="ARBA" id="ARBA00023125"/>
    </source>
</evidence>
<dbReference type="Gene3D" id="3.40.640.10">
    <property type="entry name" value="Type I PLP-dependent aspartate aminotransferase-like (Major domain)"/>
    <property type="match status" value="1"/>
</dbReference>
<evidence type="ECO:0000256" key="1">
    <source>
        <dbReference type="ARBA" id="ARBA00005384"/>
    </source>
</evidence>
<dbReference type="SMART" id="SM00345">
    <property type="entry name" value="HTH_GNTR"/>
    <property type="match status" value="1"/>
</dbReference>
<dbReference type="InterPro" id="IPR036388">
    <property type="entry name" value="WH-like_DNA-bd_sf"/>
</dbReference>
<accession>A0A1G8I7V5</accession>
<keyword evidence="2" id="KW-0663">Pyridoxal phosphate</keyword>
<organism evidence="7 8">
    <name type="scientific">Pseudomonas panipatensis</name>
    <dbReference type="NCBI Taxonomy" id="428992"/>
    <lineage>
        <taxon>Bacteria</taxon>
        <taxon>Pseudomonadati</taxon>
        <taxon>Pseudomonadota</taxon>
        <taxon>Gammaproteobacteria</taxon>
        <taxon>Pseudomonadales</taxon>
        <taxon>Pseudomonadaceae</taxon>
        <taxon>Pseudomonas</taxon>
    </lineage>
</organism>
<evidence type="ECO:0000256" key="5">
    <source>
        <dbReference type="ARBA" id="ARBA00023163"/>
    </source>
</evidence>
<dbReference type="PANTHER" id="PTHR46577">
    <property type="entry name" value="HTH-TYPE TRANSCRIPTIONAL REGULATORY PROTEIN GABR"/>
    <property type="match status" value="1"/>
</dbReference>
<dbReference type="CDD" id="cd00609">
    <property type="entry name" value="AAT_like"/>
    <property type="match status" value="1"/>
</dbReference>
<dbReference type="InterPro" id="IPR015424">
    <property type="entry name" value="PyrdxlP-dep_Trfase"/>
</dbReference>
<dbReference type="STRING" id="428992.SAMN05216272_10689"/>
<comment type="similarity">
    <text evidence="1">In the C-terminal section; belongs to the class-I pyridoxal-phosphate-dependent aminotransferase family.</text>
</comment>
<dbReference type="Pfam" id="PF00392">
    <property type="entry name" value="GntR"/>
    <property type="match status" value="1"/>
</dbReference>